<evidence type="ECO:0000313" key="2">
    <source>
        <dbReference type="Proteomes" id="UP001062846"/>
    </source>
</evidence>
<name>A0ACC0P9G7_RHOML</name>
<accession>A0ACC0P9G7</accession>
<evidence type="ECO:0000313" key="1">
    <source>
        <dbReference type="EMBL" id="KAI8561799.1"/>
    </source>
</evidence>
<proteinExistence type="predicted"/>
<organism evidence="1 2">
    <name type="scientific">Rhododendron molle</name>
    <name type="common">Chinese azalea</name>
    <name type="synonym">Azalea mollis</name>
    <dbReference type="NCBI Taxonomy" id="49168"/>
    <lineage>
        <taxon>Eukaryota</taxon>
        <taxon>Viridiplantae</taxon>
        <taxon>Streptophyta</taxon>
        <taxon>Embryophyta</taxon>
        <taxon>Tracheophyta</taxon>
        <taxon>Spermatophyta</taxon>
        <taxon>Magnoliopsida</taxon>
        <taxon>eudicotyledons</taxon>
        <taxon>Gunneridae</taxon>
        <taxon>Pentapetalae</taxon>
        <taxon>asterids</taxon>
        <taxon>Ericales</taxon>
        <taxon>Ericaceae</taxon>
        <taxon>Ericoideae</taxon>
        <taxon>Rhodoreae</taxon>
        <taxon>Rhododendron</taxon>
    </lineage>
</organism>
<protein>
    <submittedName>
        <fullName evidence="1">Uncharacterized protein</fullName>
    </submittedName>
</protein>
<reference evidence="1" key="1">
    <citation type="submission" date="2022-02" db="EMBL/GenBank/DDBJ databases">
        <title>Plant Genome Project.</title>
        <authorList>
            <person name="Zhang R.-G."/>
        </authorList>
    </citation>
    <scope>NUCLEOTIDE SEQUENCE</scope>
    <source>
        <strain evidence="1">AT1</strain>
    </source>
</reference>
<keyword evidence="2" id="KW-1185">Reference proteome</keyword>
<sequence length="78" mass="8797">MAGKHSSSITPRSRTRLLLFLLSLLFHTVSFFTSPSDSLPLRSSPNSSPCADYSFVASLEKYLALYWMTPWLQRANKA</sequence>
<dbReference type="EMBL" id="CM046391">
    <property type="protein sequence ID" value="KAI8561799.1"/>
    <property type="molecule type" value="Genomic_DNA"/>
</dbReference>
<dbReference type="Proteomes" id="UP001062846">
    <property type="component" value="Chromosome 4"/>
</dbReference>
<comment type="caution">
    <text evidence="1">The sequence shown here is derived from an EMBL/GenBank/DDBJ whole genome shotgun (WGS) entry which is preliminary data.</text>
</comment>
<gene>
    <name evidence="1" type="ORF">RHMOL_Rhmol04G0369500</name>
</gene>